<reference evidence="3" key="1">
    <citation type="submission" date="2022-11" db="UniProtKB">
        <authorList>
            <consortium name="WormBaseParasite"/>
        </authorList>
    </citation>
    <scope>IDENTIFICATION</scope>
</reference>
<organism evidence="2 3">
    <name type="scientific">Setaria digitata</name>
    <dbReference type="NCBI Taxonomy" id="48799"/>
    <lineage>
        <taxon>Eukaryota</taxon>
        <taxon>Metazoa</taxon>
        <taxon>Ecdysozoa</taxon>
        <taxon>Nematoda</taxon>
        <taxon>Chromadorea</taxon>
        <taxon>Rhabditida</taxon>
        <taxon>Spirurina</taxon>
        <taxon>Spiruromorpha</taxon>
        <taxon>Filarioidea</taxon>
        <taxon>Setariidae</taxon>
        <taxon>Setaria</taxon>
    </lineage>
</organism>
<dbReference type="PROSITE" id="PS50003">
    <property type="entry name" value="PH_DOMAIN"/>
    <property type="match status" value="1"/>
</dbReference>
<proteinExistence type="predicted"/>
<feature type="domain" description="PH" evidence="1">
    <location>
        <begin position="133"/>
        <end position="255"/>
    </location>
</feature>
<dbReference type="WBParaSite" id="sdigi.contig908.g9985.t1">
    <property type="protein sequence ID" value="sdigi.contig908.g9985.t1"/>
    <property type="gene ID" value="sdigi.contig908.g9985"/>
</dbReference>
<evidence type="ECO:0000313" key="3">
    <source>
        <dbReference type="WBParaSite" id="sdigi.contig908.g9985.t1"/>
    </source>
</evidence>
<accession>A0A915Q840</accession>
<dbReference type="SMART" id="SM00233">
    <property type="entry name" value="PH"/>
    <property type="match status" value="1"/>
</dbReference>
<dbReference type="Gene3D" id="2.30.29.30">
    <property type="entry name" value="Pleckstrin-homology domain (PH domain)/Phosphotyrosine-binding domain (PTB)"/>
    <property type="match status" value="1"/>
</dbReference>
<sequence>MSRILEGIFIKRILSSDQLDNNSCGGATSATFAETTSSAFYAPNHSASTSVHVPTATHRIQRFISFFSSNDSQVLLNLDLCNQDSPWTKHWEATISSATVRLPSRRRLKRSTTATTEPICASSVVAPVVRLSDVQKQGQLMHQEVAMGEQLKNDRHKWTACWAVLHSSKLYLCSQLSSYTSDETHEKLLNIPSDSRTIDLKSAIVDIAYEYWRPKDSRKSHVFRVITQQQTEHHFQAYCEDDMLKWIEIIRVASSCLISSQSDHGTVSSGVTSNSLVSSNSENKWLMTNLESADPNGDVFWPHYFLFTDL</sequence>
<keyword evidence="2" id="KW-1185">Reference proteome</keyword>
<dbReference type="InterPro" id="IPR001849">
    <property type="entry name" value="PH_domain"/>
</dbReference>
<dbReference type="PANTHER" id="PTHR23175">
    <property type="entry name" value="PDZ DOMAIN-CONTAINING PROTEIN"/>
    <property type="match status" value="1"/>
</dbReference>
<name>A0A915Q840_9BILA</name>
<dbReference type="InterPro" id="IPR011993">
    <property type="entry name" value="PH-like_dom_sf"/>
</dbReference>
<evidence type="ECO:0000259" key="1">
    <source>
        <dbReference type="PROSITE" id="PS50003"/>
    </source>
</evidence>
<evidence type="ECO:0000313" key="2">
    <source>
        <dbReference type="Proteomes" id="UP000887581"/>
    </source>
</evidence>
<dbReference type="Proteomes" id="UP000887581">
    <property type="component" value="Unplaced"/>
</dbReference>
<dbReference type="AlphaFoldDB" id="A0A915Q840"/>
<protein>
    <submittedName>
        <fullName evidence="3">PH domain-containing protein</fullName>
    </submittedName>
</protein>
<dbReference type="SUPFAM" id="SSF50729">
    <property type="entry name" value="PH domain-like"/>
    <property type="match status" value="1"/>
</dbReference>
<dbReference type="Pfam" id="PF00169">
    <property type="entry name" value="PH"/>
    <property type="match status" value="1"/>
</dbReference>
<dbReference type="PANTHER" id="PTHR23175:SF23">
    <property type="entry name" value="PDZ DOMAIN-CONTAINING PROTEIN"/>
    <property type="match status" value="1"/>
</dbReference>